<dbReference type="Proteomes" id="UP001415857">
    <property type="component" value="Unassembled WGS sequence"/>
</dbReference>
<dbReference type="EMBL" id="JBBPBK010000006">
    <property type="protein sequence ID" value="KAK9283970.1"/>
    <property type="molecule type" value="Genomic_DNA"/>
</dbReference>
<evidence type="ECO:0000313" key="3">
    <source>
        <dbReference type="Proteomes" id="UP001415857"/>
    </source>
</evidence>
<gene>
    <name evidence="2" type="ORF">L1049_012228</name>
</gene>
<keyword evidence="3" id="KW-1185">Reference proteome</keyword>
<dbReference type="Pfam" id="PF13718">
    <property type="entry name" value="GNAT_acetyltr_2"/>
    <property type="match status" value="1"/>
</dbReference>
<comment type="caution">
    <text evidence="2">The sequence shown here is derived from an EMBL/GenBank/DDBJ whole genome shotgun (WGS) entry which is preliminary data.</text>
</comment>
<proteinExistence type="predicted"/>
<reference evidence="2 3" key="1">
    <citation type="journal article" date="2024" name="Plant J.">
        <title>Genome sequences and population genomics reveal climatic adaptation and genomic divergence between two closely related sweetgum species.</title>
        <authorList>
            <person name="Xu W.Q."/>
            <person name="Ren C.Q."/>
            <person name="Zhang X.Y."/>
            <person name="Comes H.P."/>
            <person name="Liu X.H."/>
            <person name="Li Y.G."/>
            <person name="Kettle C.J."/>
            <person name="Jalonen R."/>
            <person name="Gaisberger H."/>
            <person name="Ma Y.Z."/>
            <person name="Qiu Y.X."/>
        </authorList>
    </citation>
    <scope>NUCLEOTIDE SEQUENCE [LARGE SCALE GENOMIC DNA]</scope>
    <source>
        <strain evidence="2">Hangzhou</strain>
    </source>
</reference>
<name>A0AAP0RZH9_LIQFO</name>
<dbReference type="InterPro" id="IPR000182">
    <property type="entry name" value="GNAT_dom"/>
</dbReference>
<feature type="domain" description="N-acetyltransferase" evidence="1">
    <location>
        <begin position="82"/>
        <end position="184"/>
    </location>
</feature>
<sequence length="218" mass="25259">MARFQMEGVENWRVGELIAQAELRMMMARECWLVIHYRRVSRPEDCKLYFVELEELLKNDTHVHQRCLESLASVSKGLITIDHLRLMAHNPRHQLYVLLGPTANWSNEHGLTTYCAIQVCIEGEIPDMPELAEHDFLREQVKDAFIVSALSSKSLKGARLVHILTSLDAPEQGYDLTSLNCLTRLRCKMRVLPSPANYMLMRIVDTRYNRVVEFNFLT</sequence>
<organism evidence="2 3">
    <name type="scientific">Liquidambar formosana</name>
    <name type="common">Formosan gum</name>
    <dbReference type="NCBI Taxonomy" id="63359"/>
    <lineage>
        <taxon>Eukaryota</taxon>
        <taxon>Viridiplantae</taxon>
        <taxon>Streptophyta</taxon>
        <taxon>Embryophyta</taxon>
        <taxon>Tracheophyta</taxon>
        <taxon>Spermatophyta</taxon>
        <taxon>Magnoliopsida</taxon>
        <taxon>eudicotyledons</taxon>
        <taxon>Gunneridae</taxon>
        <taxon>Pentapetalae</taxon>
        <taxon>Saxifragales</taxon>
        <taxon>Altingiaceae</taxon>
        <taxon>Liquidambar</taxon>
    </lineage>
</organism>
<protein>
    <recommendedName>
        <fullName evidence="1">N-acetyltransferase domain-containing protein</fullName>
    </recommendedName>
</protein>
<evidence type="ECO:0000313" key="2">
    <source>
        <dbReference type="EMBL" id="KAK9283970.1"/>
    </source>
</evidence>
<dbReference type="AlphaFoldDB" id="A0AAP0RZH9"/>
<dbReference type="Gene3D" id="3.40.630.30">
    <property type="match status" value="1"/>
</dbReference>
<evidence type="ECO:0000259" key="1">
    <source>
        <dbReference type="Pfam" id="PF13718"/>
    </source>
</evidence>
<accession>A0AAP0RZH9</accession>
<dbReference type="GO" id="GO:0016747">
    <property type="term" value="F:acyltransferase activity, transferring groups other than amino-acyl groups"/>
    <property type="evidence" value="ECO:0007669"/>
    <property type="project" value="InterPro"/>
</dbReference>